<dbReference type="Gene3D" id="3.40.50.300">
    <property type="entry name" value="P-loop containing nucleotide triphosphate hydrolases"/>
    <property type="match status" value="3"/>
</dbReference>
<proteinExistence type="predicted"/>
<reference evidence="5" key="1">
    <citation type="submission" date="2020-08" db="EMBL/GenBank/DDBJ databases">
        <authorList>
            <person name="Uke A."/>
            <person name="Chhe C."/>
            <person name="Baramee S."/>
            <person name="Kosugi A."/>
        </authorList>
    </citation>
    <scope>NUCLEOTIDE SEQUENCE</scope>
    <source>
        <strain evidence="5">DA-C8</strain>
    </source>
</reference>
<gene>
    <name evidence="5" type="ORF">PRECH8_25400</name>
</gene>
<dbReference type="NCBIfam" id="NF000170">
    <property type="entry name" value="ABCF_Vga_all"/>
    <property type="match status" value="1"/>
</dbReference>
<dbReference type="RefSeq" id="WP_200967450.1">
    <property type="nucleotide sequence ID" value="NZ_BMAQ01000039.1"/>
</dbReference>
<dbReference type="PROSITE" id="PS00211">
    <property type="entry name" value="ABC_TRANSPORTER_1"/>
    <property type="match status" value="1"/>
</dbReference>
<evidence type="ECO:0000256" key="2">
    <source>
        <dbReference type="ARBA" id="ARBA00022840"/>
    </source>
</evidence>
<dbReference type="Pfam" id="PF12848">
    <property type="entry name" value="ABC_tran_Xtn"/>
    <property type="match status" value="1"/>
</dbReference>
<feature type="domain" description="ABC transporter" evidence="4">
    <location>
        <begin position="274"/>
        <end position="482"/>
    </location>
</feature>
<dbReference type="GO" id="GO:0005524">
    <property type="term" value="F:ATP binding"/>
    <property type="evidence" value="ECO:0007669"/>
    <property type="project" value="UniProtKB-KW"/>
</dbReference>
<evidence type="ECO:0000256" key="3">
    <source>
        <dbReference type="SAM" id="Coils"/>
    </source>
</evidence>
<dbReference type="PROSITE" id="PS50893">
    <property type="entry name" value="ABC_TRANSPORTER_2"/>
    <property type="match status" value="2"/>
</dbReference>
<dbReference type="SMART" id="SM00382">
    <property type="entry name" value="AAA"/>
    <property type="match status" value="2"/>
</dbReference>
<dbReference type="Proteomes" id="UP000654993">
    <property type="component" value="Unassembled WGS sequence"/>
</dbReference>
<dbReference type="InterPro" id="IPR051309">
    <property type="entry name" value="ABCF_ATPase"/>
</dbReference>
<feature type="domain" description="ABC transporter" evidence="4">
    <location>
        <begin position="3"/>
        <end position="176"/>
    </location>
</feature>
<protein>
    <submittedName>
        <fullName evidence="5">Lincomycin resistance ABC-F type ribosomal protection protein</fullName>
    </submittedName>
</protein>
<keyword evidence="2" id="KW-0067">ATP-binding</keyword>
<dbReference type="InterPro" id="IPR003593">
    <property type="entry name" value="AAA+_ATPase"/>
</dbReference>
<organism evidence="5 6">
    <name type="scientific">Insulibacter thermoxylanivorax</name>
    <dbReference type="NCBI Taxonomy" id="2749268"/>
    <lineage>
        <taxon>Bacteria</taxon>
        <taxon>Bacillati</taxon>
        <taxon>Bacillota</taxon>
        <taxon>Bacilli</taxon>
        <taxon>Bacillales</taxon>
        <taxon>Paenibacillaceae</taxon>
        <taxon>Insulibacter</taxon>
    </lineage>
</organism>
<evidence type="ECO:0000256" key="1">
    <source>
        <dbReference type="ARBA" id="ARBA00022741"/>
    </source>
</evidence>
<evidence type="ECO:0000313" key="6">
    <source>
        <dbReference type="Proteomes" id="UP000654993"/>
    </source>
</evidence>
<keyword evidence="3" id="KW-0175">Coiled coil</keyword>
<sequence>MLIEAQQIKLYIQVRLLIDIPRLYIEPGARIGLVGRNGSGKTTLIETLAGLRQPDEGTITRRARCELIPQLHSLTQDDPRSGGEKTQEAILQALMQEPELLLADEPTTNLDTSHLDWLEKRLKDYQGAFILISHDRTFLDALCTSIWEIRDGKLHTYKGNYSDFAAQRDLQLRQQDQAYEQYIQEKKRLELAIRKKKDKAARATKKPRNVSSSEAKITGAKPYFAKKQKKLQQTAKALESRLEKLEKVEKRIELPPIKMNILHGEDLPHGNVIMRIEQLAGSVGERTLWQPVSFHIHSGDKLAILGPNGCGKTTLIKTLIQPNDRIYVSPSVRFGYFSQNIDILDEHRSILDNVRDTSSQDETLIRTVLARLHFFREAVYKPVGVLSGGERVKVALAKIFVSDVNVLVLDEPTNFLDIETIEALEQLLKDYEGTVLFVSHDRRFVEHLANRLLLFEDGTLRLFDGTYAQYQTSALQSQPQPAELDRKQQLLLLETKISDVLSRLSLEPSEELEQEFQRLLAEKRQLQSGF</sequence>
<keyword evidence="1" id="KW-0547">Nucleotide-binding</keyword>
<accession>A0A916VGZ7</accession>
<dbReference type="InterPro" id="IPR027417">
    <property type="entry name" value="P-loop_NTPase"/>
</dbReference>
<evidence type="ECO:0000313" key="5">
    <source>
        <dbReference type="EMBL" id="GFR39244.1"/>
    </source>
</evidence>
<feature type="coiled-coil region" evidence="3">
    <location>
        <begin position="172"/>
        <end position="251"/>
    </location>
</feature>
<dbReference type="PANTHER" id="PTHR42855:SF2">
    <property type="entry name" value="DRUG RESISTANCE ABC TRANSPORTER,ATP-BINDING PROTEIN"/>
    <property type="match status" value="1"/>
</dbReference>
<dbReference type="Pfam" id="PF00005">
    <property type="entry name" value="ABC_tran"/>
    <property type="match status" value="2"/>
</dbReference>
<reference evidence="5" key="2">
    <citation type="journal article" date="2021" name="Data Brief">
        <title>Draft genome sequence data of the facultative, thermophilic, xylanolytic bacterium Paenibacillus sp. strain DA-C8.</title>
        <authorList>
            <person name="Chhe C."/>
            <person name="Uke A."/>
            <person name="Baramee S."/>
            <person name="Ungkulpasvich U."/>
            <person name="Tachaapaikoon C."/>
            <person name="Pason P."/>
            <person name="Waeonukul R."/>
            <person name="Ratanakhanokchai K."/>
            <person name="Kosugi A."/>
        </authorList>
    </citation>
    <scope>NUCLEOTIDE SEQUENCE</scope>
    <source>
        <strain evidence="5">DA-C8</strain>
    </source>
</reference>
<dbReference type="EMBL" id="BMAQ01000039">
    <property type="protein sequence ID" value="GFR39244.1"/>
    <property type="molecule type" value="Genomic_DNA"/>
</dbReference>
<keyword evidence="6" id="KW-1185">Reference proteome</keyword>
<dbReference type="NCBIfam" id="NF000355">
    <property type="entry name" value="ribo_prot_ABC_F"/>
    <property type="match status" value="1"/>
</dbReference>
<dbReference type="InterPro" id="IPR017871">
    <property type="entry name" value="ABC_transporter-like_CS"/>
</dbReference>
<dbReference type="CDD" id="cd03221">
    <property type="entry name" value="ABCF_EF-3"/>
    <property type="match status" value="2"/>
</dbReference>
<dbReference type="SUPFAM" id="SSF52540">
    <property type="entry name" value="P-loop containing nucleoside triphosphate hydrolases"/>
    <property type="match status" value="2"/>
</dbReference>
<dbReference type="PANTHER" id="PTHR42855">
    <property type="entry name" value="ABC TRANSPORTER ATP-BINDING SUBUNIT"/>
    <property type="match status" value="1"/>
</dbReference>
<name>A0A916VGZ7_9BACL</name>
<evidence type="ECO:0000259" key="4">
    <source>
        <dbReference type="PROSITE" id="PS50893"/>
    </source>
</evidence>
<dbReference type="AlphaFoldDB" id="A0A916VGZ7"/>
<dbReference type="GO" id="GO:0016887">
    <property type="term" value="F:ATP hydrolysis activity"/>
    <property type="evidence" value="ECO:0007669"/>
    <property type="project" value="InterPro"/>
</dbReference>
<dbReference type="InterPro" id="IPR003439">
    <property type="entry name" value="ABC_transporter-like_ATP-bd"/>
</dbReference>
<dbReference type="InterPro" id="IPR032781">
    <property type="entry name" value="ABC_tran_Xtn"/>
</dbReference>
<comment type="caution">
    <text evidence="5">The sequence shown here is derived from an EMBL/GenBank/DDBJ whole genome shotgun (WGS) entry which is preliminary data.</text>
</comment>